<dbReference type="Pfam" id="PF03747">
    <property type="entry name" value="ADP_ribosyl_GH"/>
    <property type="match status" value="1"/>
</dbReference>
<keyword evidence="10 25" id="KW-0479">Metal-binding</keyword>
<keyword evidence="12" id="KW-0378">Hydrolase</keyword>
<keyword evidence="16" id="KW-0539">Nucleus</keyword>
<dbReference type="SUPFAM" id="SSF101478">
    <property type="entry name" value="ADP-ribosylglycohydrolase"/>
    <property type="match status" value="1"/>
</dbReference>
<evidence type="ECO:0000256" key="16">
    <source>
        <dbReference type="ARBA" id="ARBA00023242"/>
    </source>
</evidence>
<keyword evidence="15" id="KW-0234">DNA repair</keyword>
<evidence type="ECO:0000256" key="14">
    <source>
        <dbReference type="ARBA" id="ARBA00023128"/>
    </source>
</evidence>
<feature type="binding site" evidence="25">
    <location>
        <position position="300"/>
    </location>
    <ligand>
        <name>Mg(2+)</name>
        <dbReference type="ChEBI" id="CHEBI:18420"/>
        <label>1</label>
    </ligand>
</feature>
<evidence type="ECO:0000256" key="8">
    <source>
        <dbReference type="ARBA" id="ARBA00022454"/>
    </source>
</evidence>
<protein>
    <recommendedName>
        <fullName evidence="17">ADP-ribosylhydrolase ARH3</fullName>
        <ecNumber evidence="7">3.2.1.143</ecNumber>
    </recommendedName>
    <alternativeName>
        <fullName evidence="18">ADP-ribose glycohydrolase ARH3</fullName>
    </alternativeName>
    <alternativeName>
        <fullName evidence="19">ADP-ribosylhydrolase 3</fullName>
    </alternativeName>
    <alternativeName>
        <fullName evidence="22">O-acetyl-ADP-ribose deacetylase ARH3</fullName>
    </alternativeName>
    <alternativeName>
        <fullName evidence="23">Poly(ADP-ribose) glycohydrolase ARH3</fullName>
    </alternativeName>
    <alternativeName>
        <fullName evidence="21">[Protein ADP-ribosylarginine] hydrolase-like protein 2</fullName>
    </alternativeName>
    <alternativeName>
        <fullName evidence="20">[Protein ADP-ribosylserine] hydrolase</fullName>
    </alternativeName>
</protein>
<evidence type="ECO:0000256" key="19">
    <source>
        <dbReference type="ARBA" id="ARBA00042471"/>
    </source>
</evidence>
<dbReference type="PANTHER" id="PTHR16222:SF24">
    <property type="entry name" value="ADP-RIBOSYLHYDROLASE ARH3"/>
    <property type="match status" value="1"/>
</dbReference>
<evidence type="ECO:0000313" key="27">
    <source>
        <dbReference type="EMBL" id="KAB0796241.1"/>
    </source>
</evidence>
<dbReference type="AlphaFoldDB" id="A0A1Y1N311"/>
<evidence type="ECO:0000256" key="24">
    <source>
        <dbReference type="ARBA" id="ARBA00049015"/>
    </source>
</evidence>
<feature type="binding site" evidence="25">
    <location>
        <position position="63"/>
    </location>
    <ligand>
        <name>Mg(2+)</name>
        <dbReference type="ChEBI" id="CHEBI:18420"/>
        <label>1</label>
    </ligand>
</feature>
<evidence type="ECO:0000256" key="21">
    <source>
        <dbReference type="ARBA" id="ARBA00042850"/>
    </source>
</evidence>
<evidence type="ECO:0000256" key="17">
    <source>
        <dbReference type="ARBA" id="ARBA00041057"/>
    </source>
</evidence>
<evidence type="ECO:0000256" key="25">
    <source>
        <dbReference type="PIRSR" id="PIRSR605502-1"/>
    </source>
</evidence>
<feature type="binding site" evidence="25">
    <location>
        <position position="302"/>
    </location>
    <ligand>
        <name>Mg(2+)</name>
        <dbReference type="ChEBI" id="CHEBI:18420"/>
        <label>2</label>
    </ligand>
</feature>
<comment type="subcellular location">
    <subcellularLocation>
        <location evidence="2">Chromosome</location>
    </subcellularLocation>
    <subcellularLocation>
        <location evidence="4">Cytoplasm</location>
    </subcellularLocation>
    <subcellularLocation>
        <location evidence="3">Mitochondrion matrix</location>
    </subcellularLocation>
    <subcellularLocation>
        <location evidence="1">Nucleus</location>
    </subcellularLocation>
</comment>
<keyword evidence="14" id="KW-0496">Mitochondrion</keyword>
<accession>A0A1Y1N311</accession>
<keyword evidence="8" id="KW-0158">Chromosome</keyword>
<dbReference type="EMBL" id="VVIM01000007">
    <property type="protein sequence ID" value="KAB0796241.1"/>
    <property type="molecule type" value="Genomic_DNA"/>
</dbReference>
<sequence>MAKIDNILLKSKFRGCLLGSLIGDCFGAPFEGDVMTGGGKVILQKYFDKLEGANFKGPIKQYTDDTAMTKCIVKSLTDKPAVDFKFMARLFVKEYFSDPRRGYGKNVVDVFSKLRANKFEDIFKPAEEQFSGMGSFGNGGAMRVAPLALYFHDNYQAMIRAVSDATRITHTHKNAINGAILQSMAVQQCLRLDPSEKVDTHKFVNNLIDKMRIIEVEDEGLDTEFLAPYKEKLVDVQKLLDSANDDTDEIVRILGNDIFALHSVPTAIFCFLRAQLPIPRITTDNKLRRSIQYAISLGGDTDTIASMAGSMAGAFLGDDYINKHLLRHCEGHKEMSEMADNLFAVTEDVDSA</sequence>
<dbReference type="GO" id="GO:0046872">
    <property type="term" value="F:metal ion binding"/>
    <property type="evidence" value="ECO:0007669"/>
    <property type="project" value="UniProtKB-KW"/>
</dbReference>
<dbReference type="GO" id="GO:0006281">
    <property type="term" value="P:DNA repair"/>
    <property type="evidence" value="ECO:0007669"/>
    <property type="project" value="UniProtKB-KW"/>
</dbReference>
<dbReference type="FunFam" id="1.10.4080.10:FF:000001">
    <property type="entry name" value="ADP-ribose glycohydrolase ARH3"/>
    <property type="match status" value="1"/>
</dbReference>
<evidence type="ECO:0000256" key="12">
    <source>
        <dbReference type="ARBA" id="ARBA00022801"/>
    </source>
</evidence>
<evidence type="ECO:0000256" key="18">
    <source>
        <dbReference type="ARBA" id="ARBA00042398"/>
    </source>
</evidence>
<evidence type="ECO:0000256" key="2">
    <source>
        <dbReference type="ARBA" id="ARBA00004286"/>
    </source>
</evidence>
<keyword evidence="11" id="KW-0227">DNA damage</keyword>
<evidence type="ECO:0000256" key="23">
    <source>
        <dbReference type="ARBA" id="ARBA00043193"/>
    </source>
</evidence>
<dbReference type="PANTHER" id="PTHR16222">
    <property type="entry name" value="ADP-RIBOSYLGLYCOHYDROLASE"/>
    <property type="match status" value="1"/>
</dbReference>
<evidence type="ECO:0000256" key="5">
    <source>
        <dbReference type="ARBA" id="ARBA00010702"/>
    </source>
</evidence>
<evidence type="ECO:0000256" key="7">
    <source>
        <dbReference type="ARBA" id="ARBA00012255"/>
    </source>
</evidence>
<evidence type="ECO:0000256" key="4">
    <source>
        <dbReference type="ARBA" id="ARBA00004496"/>
    </source>
</evidence>
<dbReference type="Gene3D" id="1.10.4080.10">
    <property type="entry name" value="ADP-ribosylation/Crystallin J1"/>
    <property type="match status" value="1"/>
</dbReference>
<dbReference type="InterPro" id="IPR050792">
    <property type="entry name" value="ADP-ribosylglycohydrolase"/>
</dbReference>
<gene>
    <name evidence="27" type="ORF">PPYR_10302</name>
</gene>
<dbReference type="GO" id="GO:0004649">
    <property type="term" value="F:poly(ADP-ribose) glycohydrolase activity"/>
    <property type="evidence" value="ECO:0007669"/>
    <property type="project" value="UniProtKB-EC"/>
</dbReference>
<reference evidence="26" key="1">
    <citation type="journal article" date="2016" name="Sci. Rep.">
        <title>Molecular characterization of firefly nuptial gifts: a multi-omics approach sheds light on postcopulatory sexual selection.</title>
        <authorList>
            <person name="Al-Wathiqui N."/>
            <person name="Fallon T.R."/>
            <person name="South A."/>
            <person name="Weng J.K."/>
            <person name="Lewis S.M."/>
        </authorList>
    </citation>
    <scope>NUCLEOTIDE SEQUENCE</scope>
</reference>
<dbReference type="EMBL" id="GEZM01013860">
    <property type="protein sequence ID" value="JAV92284.1"/>
    <property type="molecule type" value="Transcribed_RNA"/>
</dbReference>
<comment type="cofactor">
    <cofactor evidence="25">
        <name>Mg(2+)</name>
        <dbReference type="ChEBI" id="CHEBI:18420"/>
    </cofactor>
    <text evidence="25">Binds 2 magnesium ions per subunit.</text>
</comment>
<dbReference type="InterPro" id="IPR036705">
    <property type="entry name" value="Ribosyl_crysJ1_sf"/>
</dbReference>
<evidence type="ECO:0000256" key="22">
    <source>
        <dbReference type="ARBA" id="ARBA00043187"/>
    </source>
</evidence>
<evidence type="ECO:0000256" key="6">
    <source>
        <dbReference type="ARBA" id="ARBA00011245"/>
    </source>
</evidence>
<dbReference type="GO" id="GO:0005759">
    <property type="term" value="C:mitochondrial matrix"/>
    <property type="evidence" value="ECO:0007669"/>
    <property type="project" value="UniProtKB-SubCell"/>
</dbReference>
<dbReference type="GO" id="GO:0005634">
    <property type="term" value="C:nucleus"/>
    <property type="evidence" value="ECO:0007669"/>
    <property type="project" value="UniProtKB-SubCell"/>
</dbReference>
<evidence type="ECO:0000313" key="26">
    <source>
        <dbReference type="EMBL" id="JAV92284.1"/>
    </source>
</evidence>
<evidence type="ECO:0000256" key="11">
    <source>
        <dbReference type="ARBA" id="ARBA00022763"/>
    </source>
</evidence>
<dbReference type="OrthoDB" id="410104at2759"/>
<keyword evidence="9" id="KW-0963">Cytoplasm</keyword>
<feature type="binding site" evidence="25">
    <location>
        <position position="303"/>
    </location>
    <ligand>
        <name>Mg(2+)</name>
        <dbReference type="ChEBI" id="CHEBI:18420"/>
        <label>1</label>
    </ligand>
</feature>
<evidence type="ECO:0000256" key="1">
    <source>
        <dbReference type="ARBA" id="ARBA00004123"/>
    </source>
</evidence>
<dbReference type="InParanoid" id="A0A1Y1N311"/>
<organism evidence="26">
    <name type="scientific">Photinus pyralis</name>
    <name type="common">Common eastern firefly</name>
    <name type="synonym">Lampyris pyralis</name>
    <dbReference type="NCBI Taxonomy" id="7054"/>
    <lineage>
        <taxon>Eukaryota</taxon>
        <taxon>Metazoa</taxon>
        <taxon>Ecdysozoa</taxon>
        <taxon>Arthropoda</taxon>
        <taxon>Hexapoda</taxon>
        <taxon>Insecta</taxon>
        <taxon>Pterygota</taxon>
        <taxon>Neoptera</taxon>
        <taxon>Endopterygota</taxon>
        <taxon>Coleoptera</taxon>
        <taxon>Polyphaga</taxon>
        <taxon>Elateriformia</taxon>
        <taxon>Elateroidea</taxon>
        <taxon>Lampyridae</taxon>
        <taxon>Lampyrinae</taxon>
        <taxon>Photinus</taxon>
    </lineage>
</organism>
<keyword evidence="13 25" id="KW-0460">Magnesium</keyword>
<evidence type="ECO:0000256" key="9">
    <source>
        <dbReference type="ARBA" id="ARBA00022490"/>
    </source>
</evidence>
<evidence type="ECO:0000256" key="3">
    <source>
        <dbReference type="ARBA" id="ARBA00004305"/>
    </source>
</evidence>
<dbReference type="GO" id="GO:0140290">
    <property type="term" value="P:peptidyl-serine ADP-deribosylation"/>
    <property type="evidence" value="ECO:0007669"/>
    <property type="project" value="UniProtKB-ARBA"/>
</dbReference>
<feature type="binding site" evidence="25">
    <location>
        <position position="65"/>
    </location>
    <ligand>
        <name>Mg(2+)</name>
        <dbReference type="ChEBI" id="CHEBI:18420"/>
        <label>1</label>
    </ligand>
</feature>
<evidence type="ECO:0000313" key="28">
    <source>
        <dbReference type="Proteomes" id="UP000327044"/>
    </source>
</evidence>
<dbReference type="EC" id="3.2.1.143" evidence="7"/>
<dbReference type="GO" id="GO:0005694">
    <property type="term" value="C:chromosome"/>
    <property type="evidence" value="ECO:0007669"/>
    <property type="project" value="UniProtKB-SubCell"/>
</dbReference>
<evidence type="ECO:0000256" key="10">
    <source>
        <dbReference type="ARBA" id="ARBA00022723"/>
    </source>
</evidence>
<reference evidence="27 28" key="2">
    <citation type="journal article" date="2018" name="Elife">
        <title>Firefly genomes illuminate parallel origins of bioluminescence in beetles.</title>
        <authorList>
            <person name="Fallon T.R."/>
            <person name="Lower S.E."/>
            <person name="Chang C.H."/>
            <person name="Bessho-Uehara M."/>
            <person name="Martin G.J."/>
            <person name="Bewick A.J."/>
            <person name="Behringer M."/>
            <person name="Debat H.J."/>
            <person name="Wong I."/>
            <person name="Day J.C."/>
            <person name="Suvorov A."/>
            <person name="Silva C.J."/>
            <person name="Stanger-Hall K.F."/>
            <person name="Hall D.W."/>
            <person name="Schmitz R.J."/>
            <person name="Nelson D.R."/>
            <person name="Lewis S.M."/>
            <person name="Shigenobu S."/>
            <person name="Bybee S.M."/>
            <person name="Larracuente A.M."/>
            <person name="Oba Y."/>
            <person name="Weng J.K."/>
        </authorList>
    </citation>
    <scope>NUCLEOTIDE SEQUENCE [LARGE SCALE GENOMIC DNA]</scope>
    <source>
        <strain evidence="27">1611_PpyrPB1</strain>
        <tissue evidence="27">Whole body</tissue>
    </source>
</reference>
<name>A0A1Y1N311_PHOPY</name>
<dbReference type="InterPro" id="IPR005502">
    <property type="entry name" value="Ribosyl_crysJ1"/>
</dbReference>
<evidence type="ECO:0000256" key="13">
    <source>
        <dbReference type="ARBA" id="ARBA00022842"/>
    </source>
</evidence>
<feature type="binding site" evidence="25">
    <location>
        <position position="64"/>
    </location>
    <ligand>
        <name>Mg(2+)</name>
        <dbReference type="ChEBI" id="CHEBI:18420"/>
        <label>1</label>
    </ligand>
</feature>
<dbReference type="Proteomes" id="UP000327044">
    <property type="component" value="Unassembled WGS sequence"/>
</dbReference>
<proteinExistence type="inferred from homology"/>
<keyword evidence="28" id="KW-1185">Reference proteome</keyword>
<evidence type="ECO:0000256" key="15">
    <source>
        <dbReference type="ARBA" id="ARBA00023204"/>
    </source>
</evidence>
<evidence type="ECO:0000256" key="20">
    <source>
        <dbReference type="ARBA" id="ARBA00042722"/>
    </source>
</evidence>
<comment type="subunit">
    <text evidence="6">Monomer.</text>
</comment>
<reference evidence="27" key="3">
    <citation type="submission" date="2019-08" db="EMBL/GenBank/DDBJ databases">
        <authorList>
            <consortium name="Photinus pyralis genome working group"/>
            <person name="Fallon T.R."/>
            <person name="Sander Lower S.E."/>
            <person name="Weng J.-K."/>
        </authorList>
    </citation>
    <scope>NUCLEOTIDE SEQUENCE</scope>
    <source>
        <strain evidence="27">1611_PpyrPB1</strain>
        <tissue evidence="27">Whole body</tissue>
    </source>
</reference>
<comment type="similarity">
    <text evidence="5">Belongs to the ADP-ribosylglycohydrolase family.</text>
</comment>
<comment type="catalytic activity">
    <reaction evidence="24">
        <text>alpha-NAD(+) + H2O = ADP-D-ribose + nicotinamide + H(+)</text>
        <dbReference type="Rhea" id="RHEA:68792"/>
        <dbReference type="ChEBI" id="CHEBI:15377"/>
        <dbReference type="ChEBI" id="CHEBI:15378"/>
        <dbReference type="ChEBI" id="CHEBI:17154"/>
        <dbReference type="ChEBI" id="CHEBI:57967"/>
        <dbReference type="ChEBI" id="CHEBI:77017"/>
    </reaction>
</comment>